<name>A0A9P6ESY8_9AGAR</name>
<dbReference type="Pfam" id="PF18758">
    <property type="entry name" value="KDZ"/>
    <property type="match status" value="1"/>
</dbReference>
<reference evidence="1" key="1">
    <citation type="submission" date="2020-11" db="EMBL/GenBank/DDBJ databases">
        <authorList>
            <consortium name="DOE Joint Genome Institute"/>
            <person name="Ahrendt S."/>
            <person name="Riley R."/>
            <person name="Andreopoulos W."/>
            <person name="Labutti K."/>
            <person name="Pangilinan J."/>
            <person name="Ruiz-Duenas F.J."/>
            <person name="Barrasa J.M."/>
            <person name="Sanchez-Garcia M."/>
            <person name="Camarero S."/>
            <person name="Miyauchi S."/>
            <person name="Serrano A."/>
            <person name="Linde D."/>
            <person name="Babiker R."/>
            <person name="Drula E."/>
            <person name="Ayuso-Fernandez I."/>
            <person name="Pacheco R."/>
            <person name="Padilla G."/>
            <person name="Ferreira P."/>
            <person name="Barriuso J."/>
            <person name="Kellner H."/>
            <person name="Castanera R."/>
            <person name="Alfaro M."/>
            <person name="Ramirez L."/>
            <person name="Pisabarro A.G."/>
            <person name="Kuo A."/>
            <person name="Tritt A."/>
            <person name="Lipzen A."/>
            <person name="He G."/>
            <person name="Yan M."/>
            <person name="Ng V."/>
            <person name="Cullen D."/>
            <person name="Martin F."/>
            <person name="Rosso M.-N."/>
            <person name="Henrissat B."/>
            <person name="Hibbett D."/>
            <person name="Martinez A.T."/>
            <person name="Grigoriev I.V."/>
        </authorList>
    </citation>
    <scope>NUCLEOTIDE SEQUENCE</scope>
    <source>
        <strain evidence="1">CBS 506.95</strain>
    </source>
</reference>
<accession>A0A9P6ESY8</accession>
<gene>
    <name evidence="1" type="ORF">CPB83DRAFT_731983</name>
</gene>
<feature type="non-terminal residue" evidence="1">
    <location>
        <position position="104"/>
    </location>
</feature>
<dbReference type="EMBL" id="MU157826">
    <property type="protein sequence ID" value="KAF9534449.1"/>
    <property type="molecule type" value="Genomic_DNA"/>
</dbReference>
<comment type="caution">
    <text evidence="1">The sequence shown here is derived from an EMBL/GenBank/DDBJ whole genome shotgun (WGS) entry which is preliminary data.</text>
</comment>
<evidence type="ECO:0000313" key="1">
    <source>
        <dbReference type="EMBL" id="KAF9534449.1"/>
    </source>
</evidence>
<sequence>KISSCVGFQAMSQAVTRFSRGLRYTGVGGMFCVRSDMVLSNGIGNLQKRERYANMDMVFASSIRGTQLAMIAINYDIVCQWFIHLSARMSQWPERLHLPDTMTL</sequence>
<dbReference type="OrthoDB" id="3257768at2759"/>
<proteinExistence type="predicted"/>
<dbReference type="InterPro" id="IPR040521">
    <property type="entry name" value="KDZ"/>
</dbReference>
<protein>
    <submittedName>
        <fullName evidence="1">Uncharacterized protein</fullName>
    </submittedName>
</protein>
<organism evidence="1 2">
    <name type="scientific">Crepidotus variabilis</name>
    <dbReference type="NCBI Taxonomy" id="179855"/>
    <lineage>
        <taxon>Eukaryota</taxon>
        <taxon>Fungi</taxon>
        <taxon>Dikarya</taxon>
        <taxon>Basidiomycota</taxon>
        <taxon>Agaricomycotina</taxon>
        <taxon>Agaricomycetes</taxon>
        <taxon>Agaricomycetidae</taxon>
        <taxon>Agaricales</taxon>
        <taxon>Agaricineae</taxon>
        <taxon>Crepidotaceae</taxon>
        <taxon>Crepidotus</taxon>
    </lineage>
</organism>
<feature type="non-terminal residue" evidence="1">
    <location>
        <position position="1"/>
    </location>
</feature>
<dbReference type="AlphaFoldDB" id="A0A9P6ESY8"/>
<evidence type="ECO:0000313" key="2">
    <source>
        <dbReference type="Proteomes" id="UP000807306"/>
    </source>
</evidence>
<keyword evidence="2" id="KW-1185">Reference proteome</keyword>
<dbReference type="Proteomes" id="UP000807306">
    <property type="component" value="Unassembled WGS sequence"/>
</dbReference>